<keyword evidence="2" id="KW-1185">Reference proteome</keyword>
<evidence type="ECO:0000313" key="2">
    <source>
        <dbReference type="Proteomes" id="UP000237752"/>
    </source>
</evidence>
<proteinExistence type="predicted"/>
<dbReference type="SUPFAM" id="SSF52218">
    <property type="entry name" value="Flavoproteins"/>
    <property type="match status" value="1"/>
</dbReference>
<evidence type="ECO:0008006" key="3">
    <source>
        <dbReference type="Google" id="ProtNLM"/>
    </source>
</evidence>
<dbReference type="OrthoDB" id="5736081at2"/>
<dbReference type="RefSeq" id="WP_106347837.1">
    <property type="nucleotide sequence ID" value="NZ_PVUE01000002.1"/>
</dbReference>
<sequence>MSKLLIVHHTVSPATSEILDAAKSAFDLEELSDVEVIARPALVASAIDTLEADGVVLLTPVNIGYLSGAMKHYFDQIYYPCLDATKKLPFAAVLHSNLDASGALRALDAITTGMEWTQVAEPLLVTGAIDAGVREQITELAGTVGAYAAGLID</sequence>
<evidence type="ECO:0000313" key="1">
    <source>
        <dbReference type="EMBL" id="PRZ43709.1"/>
    </source>
</evidence>
<organism evidence="1 2">
    <name type="scientific">Antricoccus suffuscus</name>
    <dbReference type="NCBI Taxonomy" id="1629062"/>
    <lineage>
        <taxon>Bacteria</taxon>
        <taxon>Bacillati</taxon>
        <taxon>Actinomycetota</taxon>
        <taxon>Actinomycetes</taxon>
        <taxon>Geodermatophilales</taxon>
        <taxon>Antricoccaceae</taxon>
        <taxon>Antricoccus</taxon>
    </lineage>
</organism>
<comment type="caution">
    <text evidence="1">The sequence shown here is derived from an EMBL/GenBank/DDBJ whole genome shotgun (WGS) entry which is preliminary data.</text>
</comment>
<dbReference type="Proteomes" id="UP000237752">
    <property type="component" value="Unassembled WGS sequence"/>
</dbReference>
<gene>
    <name evidence="1" type="ORF">CLV47_102400</name>
</gene>
<accession>A0A2T1A541</accession>
<protein>
    <recommendedName>
        <fullName evidence="3">NADPH-dependent FMN reductase</fullName>
    </recommendedName>
</protein>
<dbReference type="InterPro" id="IPR029039">
    <property type="entry name" value="Flavoprotein-like_sf"/>
</dbReference>
<name>A0A2T1A541_9ACTN</name>
<reference evidence="1 2" key="1">
    <citation type="submission" date="2018-03" db="EMBL/GenBank/DDBJ databases">
        <title>Genomic Encyclopedia of Archaeal and Bacterial Type Strains, Phase II (KMG-II): from individual species to whole genera.</title>
        <authorList>
            <person name="Goeker M."/>
        </authorList>
    </citation>
    <scope>NUCLEOTIDE SEQUENCE [LARGE SCALE GENOMIC DNA]</scope>
    <source>
        <strain evidence="1 2">DSM 100065</strain>
    </source>
</reference>
<dbReference type="Gene3D" id="3.40.50.360">
    <property type="match status" value="1"/>
</dbReference>
<dbReference type="EMBL" id="PVUE01000002">
    <property type="protein sequence ID" value="PRZ43709.1"/>
    <property type="molecule type" value="Genomic_DNA"/>
</dbReference>
<dbReference type="AlphaFoldDB" id="A0A2T1A541"/>